<organism evidence="2 3">
    <name type="scientific">Pisolithus tinctorius Marx 270</name>
    <dbReference type="NCBI Taxonomy" id="870435"/>
    <lineage>
        <taxon>Eukaryota</taxon>
        <taxon>Fungi</taxon>
        <taxon>Dikarya</taxon>
        <taxon>Basidiomycota</taxon>
        <taxon>Agaricomycotina</taxon>
        <taxon>Agaricomycetes</taxon>
        <taxon>Agaricomycetidae</taxon>
        <taxon>Boletales</taxon>
        <taxon>Sclerodermatineae</taxon>
        <taxon>Pisolithaceae</taxon>
        <taxon>Pisolithus</taxon>
    </lineage>
</organism>
<gene>
    <name evidence="1" type="ORF">M404DRAFT_380587</name>
    <name evidence="2" type="ORF">M404DRAFT_895046</name>
</gene>
<dbReference type="EMBL" id="KN832095">
    <property type="protein sequence ID" value="KIN94520.1"/>
    <property type="molecule type" value="Genomic_DNA"/>
</dbReference>
<accession>A0A0C3NPF3</accession>
<dbReference type="HOGENOM" id="CLU_2237699_0_0_1"/>
<evidence type="ECO:0000313" key="2">
    <source>
        <dbReference type="EMBL" id="KIN97450.1"/>
    </source>
</evidence>
<protein>
    <submittedName>
        <fullName evidence="2">Uncharacterized protein</fullName>
    </submittedName>
</protein>
<name>A0A0C3NPF3_PISTI</name>
<proteinExistence type="predicted"/>
<evidence type="ECO:0000313" key="3">
    <source>
        <dbReference type="Proteomes" id="UP000054217"/>
    </source>
</evidence>
<keyword evidence="3" id="KW-1185">Reference proteome</keyword>
<reference evidence="2 3" key="1">
    <citation type="submission" date="2014-04" db="EMBL/GenBank/DDBJ databases">
        <authorList>
            <consortium name="DOE Joint Genome Institute"/>
            <person name="Kuo A."/>
            <person name="Kohler A."/>
            <person name="Costa M.D."/>
            <person name="Nagy L.G."/>
            <person name="Floudas D."/>
            <person name="Copeland A."/>
            <person name="Barry K.W."/>
            <person name="Cichocki N."/>
            <person name="Veneault-Fourrey C."/>
            <person name="LaButti K."/>
            <person name="Lindquist E.A."/>
            <person name="Lipzen A."/>
            <person name="Lundell T."/>
            <person name="Morin E."/>
            <person name="Murat C."/>
            <person name="Sun H."/>
            <person name="Tunlid A."/>
            <person name="Henrissat B."/>
            <person name="Grigoriev I.V."/>
            <person name="Hibbett D.S."/>
            <person name="Martin F."/>
            <person name="Nordberg H.P."/>
            <person name="Cantor M.N."/>
            <person name="Hua S.X."/>
        </authorList>
    </citation>
    <scope>NUCLEOTIDE SEQUENCE [LARGE SCALE GENOMIC DNA]</scope>
    <source>
        <strain evidence="2 3">Marx 270</strain>
    </source>
</reference>
<reference evidence="3" key="2">
    <citation type="submission" date="2015-01" db="EMBL/GenBank/DDBJ databases">
        <title>Evolutionary Origins and Diversification of the Mycorrhizal Mutualists.</title>
        <authorList>
            <consortium name="DOE Joint Genome Institute"/>
            <consortium name="Mycorrhizal Genomics Consortium"/>
            <person name="Kohler A."/>
            <person name="Kuo A."/>
            <person name="Nagy L.G."/>
            <person name="Floudas D."/>
            <person name="Copeland A."/>
            <person name="Barry K.W."/>
            <person name="Cichocki N."/>
            <person name="Veneault-Fourrey C."/>
            <person name="LaButti K."/>
            <person name="Lindquist E.A."/>
            <person name="Lipzen A."/>
            <person name="Lundell T."/>
            <person name="Morin E."/>
            <person name="Murat C."/>
            <person name="Riley R."/>
            <person name="Ohm R."/>
            <person name="Sun H."/>
            <person name="Tunlid A."/>
            <person name="Henrissat B."/>
            <person name="Grigoriev I.V."/>
            <person name="Hibbett D.S."/>
            <person name="Martin F."/>
        </authorList>
    </citation>
    <scope>NUCLEOTIDE SEQUENCE [LARGE SCALE GENOMIC DNA]</scope>
    <source>
        <strain evidence="1 3">Marx 270</strain>
    </source>
</reference>
<dbReference type="AlphaFoldDB" id="A0A0C3NPF3"/>
<dbReference type="EMBL" id="KN832029">
    <property type="protein sequence ID" value="KIN97450.1"/>
    <property type="molecule type" value="Genomic_DNA"/>
</dbReference>
<dbReference type="Proteomes" id="UP000054217">
    <property type="component" value="Unassembled WGS sequence"/>
</dbReference>
<reference evidence="2" key="3">
    <citation type="submission" date="2015-02" db="EMBL/GenBank/DDBJ databases">
        <title>Evolutionary Origins and Diversification of the Mycorrhizal Mutualists.</title>
        <authorList>
            <consortium name="DOE Joint Genome Institute"/>
            <consortium name="Mycorrhizal Genomics Consortium"/>
            <person name="Kohler A."/>
            <person name="Kuo A."/>
            <person name="Nagy L.G."/>
            <person name="Floudas D."/>
            <person name="Copeland A."/>
            <person name="Barry K.W."/>
            <person name="Cichocki N."/>
            <person name="Veneault-Fourrey C."/>
            <person name="LaButti K."/>
            <person name="Lindquist E.A."/>
            <person name="Lipzen A."/>
            <person name="Lundell T."/>
            <person name="Morin E."/>
            <person name="Murat C."/>
            <person name="Riley R."/>
            <person name="Ohm R."/>
            <person name="Sun H."/>
            <person name="Tunlid A."/>
            <person name="Henrissat B."/>
            <person name="Grigoriev I.V."/>
            <person name="Hibbett D.S."/>
            <person name="Martin F."/>
        </authorList>
    </citation>
    <scope>NUCLEOTIDE SEQUENCE</scope>
    <source>
        <strain evidence="2 3">Marx 270</strain>
    </source>
</reference>
<sequence>MRQALASTCNHFPTRTSNLRSERPPISLTRARCMQVHVQATAEKLANVTVFSCFFTAVAGGVWPTYFQGDLFSLILTYFLIKLLDENLTVAPIWSCLKRSETLLG</sequence>
<evidence type="ECO:0000313" key="1">
    <source>
        <dbReference type="EMBL" id="KIN94520.1"/>
    </source>
</evidence>